<evidence type="ECO:0000313" key="2">
    <source>
        <dbReference type="EMBL" id="OLT99303.1"/>
    </source>
</evidence>
<organism evidence="2 3">
    <name type="scientific">Pseudomonas reinekei</name>
    <dbReference type="NCBI Taxonomy" id="395598"/>
    <lineage>
        <taxon>Bacteria</taxon>
        <taxon>Pseudomonadati</taxon>
        <taxon>Pseudomonadota</taxon>
        <taxon>Gammaproteobacteria</taxon>
        <taxon>Pseudomonadales</taxon>
        <taxon>Pseudomonadaceae</taxon>
        <taxon>Pseudomonas</taxon>
    </lineage>
</organism>
<reference evidence="2" key="1">
    <citation type="submission" date="2017-01" db="EMBL/GenBank/DDBJ databases">
        <authorList>
            <person name="Poblete-Castro I."/>
        </authorList>
    </citation>
    <scope>NUCLEOTIDE SEQUENCE [LARGE SCALE GENOMIC DNA]</scope>
    <source>
        <strain evidence="2">MT1</strain>
    </source>
</reference>
<dbReference type="InterPro" id="IPR003776">
    <property type="entry name" value="YcaO-like_dom"/>
</dbReference>
<evidence type="ECO:0000259" key="1">
    <source>
        <dbReference type="PROSITE" id="PS51664"/>
    </source>
</evidence>
<sequence>MILYNSSHYSTLPGALICQPACLLSLPSSVEVEDPWLNGGSGIGSGSSSIKAALGEYFERRHFYMEVKSDVVGDITYTLSGLEAGEFIYAFSQTNESGLTSAQLAKKSYNLTEVLRVSDFSYCHIPTACISLNYNKIESENSVCPLRDTCGCCFHYRFEGAAFGSIKEYLERQFLARFWLTKECTRLVFEPDIKMALSESRACTLYDALCRSGEITVIDITDYDYPGVCLLAVYGQKDNKRHVRYCAGMSYAETLSTALEKSIYELWQTYRFIDLFRATEGDVEEVKDSYLRYFLSCNTYGIYKEITSVRFRGSNTSESSLEFNLSGLLAALKSQRIDGYLYVNSLVMESSLYFYCKYVSPNLFLHMNNSRGINFHNKYSDRFMGQVFSERKKIMVPFP</sequence>
<dbReference type="PROSITE" id="PS51664">
    <property type="entry name" value="YCAO"/>
    <property type="match status" value="1"/>
</dbReference>
<dbReference type="Pfam" id="PF02624">
    <property type="entry name" value="YcaO"/>
    <property type="match status" value="1"/>
</dbReference>
<proteinExistence type="predicted"/>
<dbReference type="AlphaFoldDB" id="A0A1Q9WKI2"/>
<accession>A0A1Q9WKI2</accession>
<dbReference type="Proteomes" id="UP000186756">
    <property type="component" value="Unassembled WGS sequence"/>
</dbReference>
<name>A0A1Q9WKI2_PSERE</name>
<comment type="caution">
    <text evidence="2">The sequence shown here is derived from an EMBL/GenBank/DDBJ whole genome shotgun (WGS) entry which is preliminary data.</text>
</comment>
<evidence type="ECO:0000313" key="3">
    <source>
        <dbReference type="Proteomes" id="UP000186756"/>
    </source>
</evidence>
<protein>
    <recommendedName>
        <fullName evidence="1">YcaO domain-containing protein</fullName>
    </recommendedName>
</protein>
<dbReference type="EMBL" id="MSTQ01000025">
    <property type="protein sequence ID" value="OLT99303.1"/>
    <property type="molecule type" value="Genomic_DNA"/>
</dbReference>
<feature type="domain" description="YcaO" evidence="1">
    <location>
        <begin position="40"/>
        <end position="399"/>
    </location>
</feature>
<keyword evidence="3" id="KW-1185">Reference proteome</keyword>
<gene>
    <name evidence="2" type="ORF">BVK86_26610</name>
</gene>